<evidence type="ECO:0000313" key="2">
    <source>
        <dbReference type="Proteomes" id="UP001341840"/>
    </source>
</evidence>
<evidence type="ECO:0000313" key="1">
    <source>
        <dbReference type="EMBL" id="MED6130862.1"/>
    </source>
</evidence>
<sequence length="101" mass="11527">MLSPTIVDLSVLEVGSVHKSDALVARGSSGWQTESFTTIERREKYEDSDERADSNLAVVKTRRYHFDNEAFIHPLHSVRFDPKRPCELPVESLLALKRKES</sequence>
<organism evidence="1 2">
    <name type="scientific">Stylosanthes scabra</name>
    <dbReference type="NCBI Taxonomy" id="79078"/>
    <lineage>
        <taxon>Eukaryota</taxon>
        <taxon>Viridiplantae</taxon>
        <taxon>Streptophyta</taxon>
        <taxon>Embryophyta</taxon>
        <taxon>Tracheophyta</taxon>
        <taxon>Spermatophyta</taxon>
        <taxon>Magnoliopsida</taxon>
        <taxon>eudicotyledons</taxon>
        <taxon>Gunneridae</taxon>
        <taxon>Pentapetalae</taxon>
        <taxon>rosids</taxon>
        <taxon>fabids</taxon>
        <taxon>Fabales</taxon>
        <taxon>Fabaceae</taxon>
        <taxon>Papilionoideae</taxon>
        <taxon>50 kb inversion clade</taxon>
        <taxon>dalbergioids sensu lato</taxon>
        <taxon>Dalbergieae</taxon>
        <taxon>Pterocarpus clade</taxon>
        <taxon>Stylosanthes</taxon>
    </lineage>
</organism>
<protein>
    <submittedName>
        <fullName evidence="1">Uncharacterized protein</fullName>
    </submittedName>
</protein>
<name>A0ABU6S3J0_9FABA</name>
<gene>
    <name evidence="1" type="ORF">PIB30_004726</name>
</gene>
<reference evidence="1 2" key="1">
    <citation type="journal article" date="2023" name="Plants (Basel)">
        <title>Bridging the Gap: Combining Genomics and Transcriptomics Approaches to Understand Stylosanthes scabra, an Orphan Legume from the Brazilian Caatinga.</title>
        <authorList>
            <person name="Ferreira-Neto J.R.C."/>
            <person name="da Silva M.D."/>
            <person name="Binneck E."/>
            <person name="de Melo N.F."/>
            <person name="da Silva R.H."/>
            <person name="de Melo A.L.T.M."/>
            <person name="Pandolfi V."/>
            <person name="Bustamante F.O."/>
            <person name="Brasileiro-Vidal A.C."/>
            <person name="Benko-Iseppon A.M."/>
        </authorList>
    </citation>
    <scope>NUCLEOTIDE SEQUENCE [LARGE SCALE GENOMIC DNA]</scope>
    <source>
        <tissue evidence="1">Leaves</tissue>
    </source>
</reference>
<comment type="caution">
    <text evidence="1">The sequence shown here is derived from an EMBL/GenBank/DDBJ whole genome shotgun (WGS) entry which is preliminary data.</text>
</comment>
<proteinExistence type="predicted"/>
<accession>A0ABU6S3J0</accession>
<dbReference type="EMBL" id="JASCZI010060424">
    <property type="protein sequence ID" value="MED6130862.1"/>
    <property type="molecule type" value="Genomic_DNA"/>
</dbReference>
<keyword evidence="2" id="KW-1185">Reference proteome</keyword>
<dbReference type="Proteomes" id="UP001341840">
    <property type="component" value="Unassembled WGS sequence"/>
</dbReference>